<organism evidence="1 2">
    <name type="scientific">Rhynchosporium agropyri</name>
    <dbReference type="NCBI Taxonomy" id="914238"/>
    <lineage>
        <taxon>Eukaryota</taxon>
        <taxon>Fungi</taxon>
        <taxon>Dikarya</taxon>
        <taxon>Ascomycota</taxon>
        <taxon>Pezizomycotina</taxon>
        <taxon>Leotiomycetes</taxon>
        <taxon>Helotiales</taxon>
        <taxon>Ploettnerulaceae</taxon>
        <taxon>Rhynchosporium</taxon>
    </lineage>
</organism>
<sequence>MILTAGRVSDRRLLWLTETILISTSTSTSRDSLPIDYACSLIDPSAKISLFASVDVAPYSRQQGDFVCDVEYLNGFKRT</sequence>
<dbReference type="AlphaFoldDB" id="A0A1E1LQ67"/>
<protein>
    <submittedName>
        <fullName evidence="1">Uncharacterized protein</fullName>
    </submittedName>
</protein>
<proteinExistence type="predicted"/>
<gene>
    <name evidence="1" type="ORF">RAG0_16383</name>
</gene>
<evidence type="ECO:0000313" key="1">
    <source>
        <dbReference type="EMBL" id="CZT12628.1"/>
    </source>
</evidence>
<keyword evidence="2" id="KW-1185">Reference proteome</keyword>
<dbReference type="Proteomes" id="UP000178912">
    <property type="component" value="Unassembled WGS sequence"/>
</dbReference>
<evidence type="ECO:0000313" key="2">
    <source>
        <dbReference type="Proteomes" id="UP000178912"/>
    </source>
</evidence>
<reference evidence="2" key="1">
    <citation type="submission" date="2016-03" db="EMBL/GenBank/DDBJ databases">
        <authorList>
            <person name="Guldener U."/>
        </authorList>
    </citation>
    <scope>NUCLEOTIDE SEQUENCE [LARGE SCALE GENOMIC DNA]</scope>
    <source>
        <strain evidence="2">04CH-RAC-A.6.1</strain>
    </source>
</reference>
<dbReference type="EMBL" id="FJUX01000165">
    <property type="protein sequence ID" value="CZT12628.1"/>
    <property type="molecule type" value="Genomic_DNA"/>
</dbReference>
<name>A0A1E1LQ67_9HELO</name>
<accession>A0A1E1LQ67</accession>